<proteinExistence type="inferred from homology"/>
<keyword evidence="4 6" id="KW-1133">Transmembrane helix</keyword>
<dbReference type="EMBL" id="QGMF01000045">
    <property type="protein sequence ID" value="TVY20658.1"/>
    <property type="molecule type" value="Genomic_DNA"/>
</dbReference>
<dbReference type="Proteomes" id="UP000469559">
    <property type="component" value="Unassembled WGS sequence"/>
</dbReference>
<keyword evidence="5 6" id="KW-0472">Membrane</keyword>
<reference evidence="7 8" key="1">
    <citation type="submission" date="2018-05" db="EMBL/GenBank/DDBJ databases">
        <title>Whole genome sequencing for identification of molecular markers to develop diagnostic detection tools for the regulated plant pathogen Lachnellula willkommii.</title>
        <authorList>
            <person name="Giroux E."/>
            <person name="Bilodeau G."/>
        </authorList>
    </citation>
    <scope>NUCLEOTIDE SEQUENCE [LARGE SCALE GENOMIC DNA]</scope>
    <source>
        <strain evidence="7 8">CBS 203.66</strain>
    </source>
</reference>
<keyword evidence="8" id="KW-1185">Reference proteome</keyword>
<comment type="caution">
    <text evidence="7">The sequence shown here is derived from an EMBL/GenBank/DDBJ whole genome shotgun (WGS) entry which is preliminary data.</text>
</comment>
<feature type="transmembrane region" description="Helical" evidence="6">
    <location>
        <begin position="74"/>
        <end position="94"/>
    </location>
</feature>
<feature type="transmembrane region" description="Helical" evidence="6">
    <location>
        <begin position="44"/>
        <end position="62"/>
    </location>
</feature>
<evidence type="ECO:0000256" key="4">
    <source>
        <dbReference type="ARBA" id="ARBA00022989"/>
    </source>
</evidence>
<sequence>MFLGPIASIMLSDFWILRNRQLNLSSLYRHADIYSFFRGFNLRAFAAFICGIAPDLAGLAKATGNNNVPKGATYVYSLSWLVGTVVAFIVYTAAGKIWPMEEKFDDGQVVDGVDRSSVSNNDEEVKVHMDEKGTIS</sequence>
<accession>A0A8T9BKY6</accession>
<keyword evidence="3 6" id="KW-0812">Transmembrane</keyword>
<name>A0A8T9BKY6_9HELO</name>
<dbReference type="GO" id="GO:0015205">
    <property type="term" value="F:nucleobase transmembrane transporter activity"/>
    <property type="evidence" value="ECO:0007669"/>
    <property type="project" value="TreeGrafter"/>
</dbReference>
<dbReference type="AlphaFoldDB" id="A0A8T9BKY6"/>
<evidence type="ECO:0000256" key="5">
    <source>
        <dbReference type="ARBA" id="ARBA00023136"/>
    </source>
</evidence>
<gene>
    <name evidence="7" type="ORF">LARI1_G003303</name>
</gene>
<dbReference type="OrthoDB" id="2018619at2759"/>
<protein>
    <submittedName>
        <fullName evidence="7">Putative permease</fullName>
    </submittedName>
</protein>
<evidence type="ECO:0000256" key="1">
    <source>
        <dbReference type="ARBA" id="ARBA00004141"/>
    </source>
</evidence>
<dbReference type="GO" id="GO:0005886">
    <property type="term" value="C:plasma membrane"/>
    <property type="evidence" value="ECO:0007669"/>
    <property type="project" value="TreeGrafter"/>
</dbReference>
<dbReference type="InterPro" id="IPR045225">
    <property type="entry name" value="Uracil/uridine/allantoin_perm"/>
</dbReference>
<organism evidence="7 8">
    <name type="scientific">Lachnellula arida</name>
    <dbReference type="NCBI Taxonomy" id="1316785"/>
    <lineage>
        <taxon>Eukaryota</taxon>
        <taxon>Fungi</taxon>
        <taxon>Dikarya</taxon>
        <taxon>Ascomycota</taxon>
        <taxon>Pezizomycotina</taxon>
        <taxon>Leotiomycetes</taxon>
        <taxon>Helotiales</taxon>
        <taxon>Lachnaceae</taxon>
        <taxon>Lachnellula</taxon>
    </lineage>
</organism>
<evidence type="ECO:0000256" key="3">
    <source>
        <dbReference type="ARBA" id="ARBA00022692"/>
    </source>
</evidence>
<comment type="similarity">
    <text evidence="2">Belongs to the purine-cytosine permease (2.A.39) family.</text>
</comment>
<dbReference type="Gene3D" id="1.10.4160.10">
    <property type="entry name" value="Hydantoin permease"/>
    <property type="match status" value="1"/>
</dbReference>
<comment type="subcellular location">
    <subcellularLocation>
        <location evidence="1">Membrane</location>
        <topology evidence="1">Multi-pass membrane protein</topology>
    </subcellularLocation>
</comment>
<evidence type="ECO:0000256" key="2">
    <source>
        <dbReference type="ARBA" id="ARBA00008974"/>
    </source>
</evidence>
<dbReference type="Pfam" id="PF02133">
    <property type="entry name" value="Transp_cyt_pur"/>
    <property type="match status" value="1"/>
</dbReference>
<evidence type="ECO:0000313" key="7">
    <source>
        <dbReference type="EMBL" id="TVY20658.1"/>
    </source>
</evidence>
<dbReference type="PANTHER" id="PTHR30618">
    <property type="entry name" value="NCS1 FAMILY PURINE/PYRIMIDINE TRANSPORTER"/>
    <property type="match status" value="1"/>
</dbReference>
<evidence type="ECO:0000313" key="8">
    <source>
        <dbReference type="Proteomes" id="UP000469559"/>
    </source>
</evidence>
<dbReference type="InterPro" id="IPR001248">
    <property type="entry name" value="Pur-cyt_permease"/>
</dbReference>
<dbReference type="PANTHER" id="PTHR30618:SF0">
    <property type="entry name" value="PURINE-URACIL PERMEASE NCS1"/>
    <property type="match status" value="1"/>
</dbReference>
<evidence type="ECO:0000256" key="6">
    <source>
        <dbReference type="SAM" id="Phobius"/>
    </source>
</evidence>